<dbReference type="Pfam" id="PF02720">
    <property type="entry name" value="DUF222"/>
    <property type="match status" value="1"/>
</dbReference>
<comment type="caution">
    <text evidence="2">The sequence shown here is derived from an EMBL/GenBank/DDBJ whole genome shotgun (WGS) entry which is preliminary data.</text>
</comment>
<evidence type="ECO:0000313" key="2">
    <source>
        <dbReference type="EMBL" id="RNL79533.1"/>
    </source>
</evidence>
<organism evidence="2 3">
    <name type="scientific">Nocardioides marmorisolisilvae</name>
    <dbReference type="NCBI Taxonomy" id="1542737"/>
    <lineage>
        <taxon>Bacteria</taxon>
        <taxon>Bacillati</taxon>
        <taxon>Actinomycetota</taxon>
        <taxon>Actinomycetes</taxon>
        <taxon>Propionibacteriales</taxon>
        <taxon>Nocardioidaceae</taxon>
        <taxon>Nocardioides</taxon>
    </lineage>
</organism>
<dbReference type="EMBL" id="RJSG01000002">
    <property type="protein sequence ID" value="RNL79533.1"/>
    <property type="molecule type" value="Genomic_DNA"/>
</dbReference>
<keyword evidence="2" id="KW-0540">Nuclease</keyword>
<dbReference type="InterPro" id="IPR003615">
    <property type="entry name" value="HNH_nuc"/>
</dbReference>
<dbReference type="SMART" id="SM00507">
    <property type="entry name" value="HNHc"/>
    <property type="match status" value="1"/>
</dbReference>
<proteinExistence type="predicted"/>
<accession>A0A3N0DVT6</accession>
<protein>
    <submittedName>
        <fullName evidence="2">HNH endonuclease</fullName>
    </submittedName>
</protein>
<name>A0A3N0DVT6_9ACTN</name>
<dbReference type="InterPro" id="IPR003870">
    <property type="entry name" value="DUF222"/>
</dbReference>
<keyword evidence="3" id="KW-1185">Reference proteome</keyword>
<dbReference type="Gene3D" id="1.10.30.50">
    <property type="match status" value="1"/>
</dbReference>
<dbReference type="OrthoDB" id="3634417at2"/>
<evidence type="ECO:0000259" key="1">
    <source>
        <dbReference type="SMART" id="SM00507"/>
    </source>
</evidence>
<feature type="domain" description="HNH nuclease" evidence="1">
    <location>
        <begin position="263"/>
        <end position="313"/>
    </location>
</feature>
<dbReference type="Proteomes" id="UP000277094">
    <property type="component" value="Unassembled WGS sequence"/>
</dbReference>
<evidence type="ECO:0000313" key="3">
    <source>
        <dbReference type="Proteomes" id="UP000277094"/>
    </source>
</evidence>
<keyword evidence="2" id="KW-0255">Endonuclease</keyword>
<keyword evidence="2" id="KW-0378">Hydrolase</keyword>
<reference evidence="2 3" key="1">
    <citation type="submission" date="2018-11" db="EMBL/GenBank/DDBJ databases">
        <authorList>
            <person name="Li F."/>
        </authorList>
    </citation>
    <scope>NUCLEOTIDE SEQUENCE [LARGE SCALE GENOMIC DNA]</scope>
    <source>
        <strain evidence="2 3">KIS18-7</strain>
    </source>
</reference>
<dbReference type="GO" id="GO:0004519">
    <property type="term" value="F:endonuclease activity"/>
    <property type="evidence" value="ECO:0007669"/>
    <property type="project" value="UniProtKB-KW"/>
</dbReference>
<dbReference type="AlphaFoldDB" id="A0A3N0DVT6"/>
<dbReference type="CDD" id="cd00085">
    <property type="entry name" value="HNHc"/>
    <property type="match status" value="1"/>
</dbReference>
<gene>
    <name evidence="2" type="ORF">EFL95_11175</name>
</gene>
<sequence>MTRTDPVVAQRQVGLAQGLEQRTAAQAALASGVISAEHAAVIVAADRQLPTGVTASQREVVEQSLVEKAQELSPAMLRRAARRALEAVEPDVSVVDAHENELVVNEEDRARSKTRLTLHENGDGTVTGHFTVPSAQGMLLKKIIDTITAPRRGRLGAAQAQVGERECRTDWDRARGEALVELIEHLPVDHLHPRSAATVVITLSEDVLRGALRAAGLDTGEMLSAGEVRRLACTAHLIPVVLNGKGNPVDLGRSARLFSEAQRVALGLVHQTCAADGCDRPYAWCELHHLHEWALGGRTDLANAVPLCHFHHQRIHDHRYQHTRTRSGSILFTRRT</sequence>